<dbReference type="Gene3D" id="3.40.30.10">
    <property type="entry name" value="Glutaredoxin"/>
    <property type="match status" value="1"/>
</dbReference>
<dbReference type="EMBL" id="UINC01002893">
    <property type="protein sequence ID" value="SVA01334.1"/>
    <property type="molecule type" value="Genomic_DNA"/>
</dbReference>
<dbReference type="InterPro" id="IPR036249">
    <property type="entry name" value="Thioredoxin-like_sf"/>
</dbReference>
<dbReference type="SUPFAM" id="SSF52833">
    <property type="entry name" value="Thioredoxin-like"/>
    <property type="match status" value="1"/>
</dbReference>
<dbReference type="AlphaFoldDB" id="A0A381SCX2"/>
<evidence type="ECO:0008006" key="2">
    <source>
        <dbReference type="Google" id="ProtNLM"/>
    </source>
</evidence>
<sequence>VLTERVTTVEATWDDARPVVAVEALPDLVGWELKAEGLCRADACVPLSDRAIIEQPGGVDLLAAAAALGRPAVVDVDAALVAVGEPTTERHQAVYDRIAPNFTLPDLDGMPCSLSDWSGRKRLLVVFASW</sequence>
<gene>
    <name evidence="1" type="ORF">METZ01_LOCUS54188</name>
</gene>
<protein>
    <recommendedName>
        <fullName evidence="2">Redoxin domain-containing protein</fullName>
    </recommendedName>
</protein>
<feature type="non-terminal residue" evidence="1">
    <location>
        <position position="1"/>
    </location>
</feature>
<proteinExistence type="predicted"/>
<reference evidence="1" key="1">
    <citation type="submission" date="2018-05" db="EMBL/GenBank/DDBJ databases">
        <authorList>
            <person name="Lanie J.A."/>
            <person name="Ng W.-L."/>
            <person name="Kazmierczak K.M."/>
            <person name="Andrzejewski T.M."/>
            <person name="Davidsen T.M."/>
            <person name="Wayne K.J."/>
            <person name="Tettelin H."/>
            <person name="Glass J.I."/>
            <person name="Rusch D."/>
            <person name="Podicherti R."/>
            <person name="Tsui H.-C.T."/>
            <person name="Winkler M.E."/>
        </authorList>
    </citation>
    <scope>NUCLEOTIDE SEQUENCE</scope>
</reference>
<organism evidence="1">
    <name type="scientific">marine metagenome</name>
    <dbReference type="NCBI Taxonomy" id="408172"/>
    <lineage>
        <taxon>unclassified sequences</taxon>
        <taxon>metagenomes</taxon>
        <taxon>ecological metagenomes</taxon>
    </lineage>
</organism>
<accession>A0A381SCX2</accession>
<name>A0A381SCX2_9ZZZZ</name>
<evidence type="ECO:0000313" key="1">
    <source>
        <dbReference type="EMBL" id="SVA01334.1"/>
    </source>
</evidence>